<protein>
    <submittedName>
        <fullName evidence="2">Uncharacterized protein</fullName>
    </submittedName>
</protein>
<name>A0A507R3Q9_MONPU</name>
<sequence length="545" mass="61669">MEIFRISPDRDVEARGRKPGPPQAETSFRSTNSNDSNLPLSPNEEEKADPGDTEKLVEMMAEFSAGFDPGSFADRVKLSRPHLKIGLFPGSYSHLLLILLEPWVELQKSQKSMTEWLRDRYPNLDMDLPAPSRPSETNITDQTFFGAEVEMLRKLLAPLREDSPLMPIFWINTRQLSAEKMCDQLEASKRAIEEFKDDVAAVLGGDNDTRSIYFSLPVGWKRMSLLSKRQLRMDACRATLSWDDFCRTDLDFTSFFHYYKAHICKLSPDRAMEMGWLPPKELHLPNLSLRRDSGGRGEGATNTGLSTPSDGSLNVMLNLMFDTARWLALARGLPAVHLFCDVARLFSGLKPPANADRSRLELLHYFSQIRVTSDGIPTRPPTPFPWQDRSFANRNPDYFIDLWKSSRGLANDVFQSVSLLEKRRSRANSGFRLCPTEIREKIRMDITQRIGIGQASLPNEPTMEGFAAGVAGHDRRASLPDRINTRMMKENKKNRLKLDLDLAHSSIDNEHGALHATHSNVLGSNSEDYFLVQKDYDSGVLKGTF</sequence>
<gene>
    <name evidence="2" type="ORF">MPDQ_003123</name>
</gene>
<feature type="compositionally biased region" description="Basic and acidic residues" evidence="1">
    <location>
        <begin position="7"/>
        <end position="16"/>
    </location>
</feature>
<evidence type="ECO:0000313" key="2">
    <source>
        <dbReference type="EMBL" id="TQB75434.1"/>
    </source>
</evidence>
<dbReference type="EMBL" id="VIFY01000020">
    <property type="protein sequence ID" value="TQB75434.1"/>
    <property type="molecule type" value="Genomic_DNA"/>
</dbReference>
<organism evidence="2 3">
    <name type="scientific">Monascus purpureus</name>
    <name type="common">Red mold</name>
    <name type="synonym">Monascus anka</name>
    <dbReference type="NCBI Taxonomy" id="5098"/>
    <lineage>
        <taxon>Eukaryota</taxon>
        <taxon>Fungi</taxon>
        <taxon>Dikarya</taxon>
        <taxon>Ascomycota</taxon>
        <taxon>Pezizomycotina</taxon>
        <taxon>Eurotiomycetes</taxon>
        <taxon>Eurotiomycetidae</taxon>
        <taxon>Eurotiales</taxon>
        <taxon>Aspergillaceae</taxon>
        <taxon>Monascus</taxon>
    </lineage>
</organism>
<proteinExistence type="predicted"/>
<keyword evidence="3" id="KW-1185">Reference proteome</keyword>
<accession>A0A507R3Q9</accession>
<feature type="compositionally biased region" description="Low complexity" evidence="1">
    <location>
        <begin position="30"/>
        <end position="42"/>
    </location>
</feature>
<comment type="caution">
    <text evidence="2">The sequence shown here is derived from an EMBL/GenBank/DDBJ whole genome shotgun (WGS) entry which is preliminary data.</text>
</comment>
<evidence type="ECO:0000256" key="1">
    <source>
        <dbReference type="SAM" id="MobiDB-lite"/>
    </source>
</evidence>
<reference evidence="2 3" key="1">
    <citation type="submission" date="2019-06" db="EMBL/GenBank/DDBJ databases">
        <title>Wine fermentation using esterase from Monascus purpureus.</title>
        <authorList>
            <person name="Geng C."/>
            <person name="Zhang Y."/>
        </authorList>
    </citation>
    <scope>NUCLEOTIDE SEQUENCE [LARGE SCALE GENOMIC DNA]</scope>
    <source>
        <strain evidence="2">HQ1</strain>
    </source>
</reference>
<feature type="region of interest" description="Disordered" evidence="1">
    <location>
        <begin position="1"/>
        <end position="51"/>
    </location>
</feature>
<dbReference type="Proteomes" id="UP000319663">
    <property type="component" value="Unassembled WGS sequence"/>
</dbReference>
<evidence type="ECO:0000313" key="3">
    <source>
        <dbReference type="Proteomes" id="UP000319663"/>
    </source>
</evidence>
<dbReference type="AlphaFoldDB" id="A0A507R3Q9"/>